<evidence type="ECO:0000313" key="4">
    <source>
        <dbReference type="Proteomes" id="UP000037505"/>
    </source>
</evidence>
<evidence type="ECO:0000259" key="2">
    <source>
        <dbReference type="Pfam" id="PF23544"/>
    </source>
</evidence>
<evidence type="ECO:0008006" key="5">
    <source>
        <dbReference type="Google" id="ProtNLM"/>
    </source>
</evidence>
<comment type="caution">
    <text evidence="3">The sequence shown here is derived from an EMBL/GenBank/DDBJ whole genome shotgun (WGS) entry which is preliminary data.</text>
</comment>
<dbReference type="PANTHER" id="PTHR47585:SF1">
    <property type="entry name" value="DUF1446 DOMAIN-CONTAINING PROTEIN"/>
    <property type="match status" value="1"/>
</dbReference>
<name>A0A0L1JIC8_ASPN3</name>
<evidence type="ECO:0000259" key="1">
    <source>
        <dbReference type="Pfam" id="PF07287"/>
    </source>
</evidence>
<reference evidence="3 4" key="1">
    <citation type="submission" date="2014-06" db="EMBL/GenBank/DDBJ databases">
        <title>The Genome of the Aflatoxigenic Filamentous Fungus Aspergillus nomius.</title>
        <authorList>
            <person name="Moore M.G."/>
            <person name="Shannon B.M."/>
            <person name="Brian M.M."/>
        </authorList>
    </citation>
    <scope>NUCLEOTIDE SEQUENCE [LARGE SCALE GENOMIC DNA]</scope>
    <source>
        <strain evidence="3 4">NRRL 13137</strain>
    </source>
</reference>
<dbReference type="Pfam" id="PF23544">
    <property type="entry name" value="AtuA_ferredoxin"/>
    <property type="match status" value="1"/>
</dbReference>
<dbReference type="PANTHER" id="PTHR47585">
    <property type="match status" value="1"/>
</dbReference>
<dbReference type="InterPro" id="IPR056362">
    <property type="entry name" value="AtuA-like_ferredoxin_dom"/>
</dbReference>
<keyword evidence="4" id="KW-1185">Reference proteome</keyword>
<dbReference type="InterPro" id="IPR010839">
    <property type="entry name" value="AtuA_N"/>
</dbReference>
<dbReference type="RefSeq" id="XP_015412081.1">
    <property type="nucleotide sequence ID" value="XM_015545835.1"/>
</dbReference>
<feature type="domain" description="AtuA-like ferredoxin-fold" evidence="2">
    <location>
        <begin position="491"/>
        <end position="590"/>
    </location>
</feature>
<protein>
    <recommendedName>
        <fullName evidence="5">DUF1446 domain protein</fullName>
    </recommendedName>
</protein>
<dbReference type="GeneID" id="26802381"/>
<sequence length="602" mass="65821">MTGRRAIRIGNCSGAGGDGPDQLYRLATEGPLDAVFADYLAEVNIAWRAIEKEEHPELGYEKGFLAHLNYKNAAEVIAQKGIKIVHDGGALNPYGLYKATKELLESKGLGDVKVAWVDGDNVTADVQAAQEAGKAEQFPHLDIDGQDLSALENRIVSANAYIGAKGIVAALSAGAQIVICGRCCDASPVIGLASWWHGWSDMDYDRLAGSLIAGHLTECGPYTTGGNFCGFKSIPNLVRVGYPIAEIYDDGSSVITIHPGSNGAVTVDTVKAQLVYEIQGPNYLNPDVIAHLEDTRIEEDAPNRVRVTGVKGSPPPPTTKLAVCSFGGYQAEMATYAVGLDIKEKVELQGKQILDYLDQSRFSTIAIDAYGSVPEDPKSQKETTVMIRHFVQAPTKEAIGHFTEAFMFCAMQGYGGFHPNMDLRTLAPKPYVRYFPARFRQSALKVRVHIEGQLPIEVEPVPKTEPFAGQPSYEPTNSVDLQSFGPTKRAPLGSIVLARSGDKGGNANVGLWVRNADEWPWLRTFLSTQCFKNLLGDDYRPEYRVERFELPHLHAVHFVTYGILQEGVSSSSIIDGFAKSFGEFVRARQVDIPVRFLERPWV</sequence>
<dbReference type="Proteomes" id="UP000037505">
    <property type="component" value="Unassembled WGS sequence"/>
</dbReference>
<dbReference type="EMBL" id="JNOM01000005">
    <property type="protein sequence ID" value="KNG91158.1"/>
    <property type="molecule type" value="Genomic_DNA"/>
</dbReference>
<evidence type="ECO:0000313" key="3">
    <source>
        <dbReference type="EMBL" id="KNG91158.1"/>
    </source>
</evidence>
<proteinExistence type="predicted"/>
<gene>
    <name evidence="3" type="ORF">ANOM_000577</name>
</gene>
<feature type="domain" description="Acyclic terpene utilisation N-terminal" evidence="1">
    <location>
        <begin position="7"/>
        <end position="450"/>
    </location>
</feature>
<dbReference type="OrthoDB" id="10265871at2759"/>
<dbReference type="AlphaFoldDB" id="A0A0L1JIC8"/>
<organism evidence="3 4">
    <name type="scientific">Aspergillus nomiae NRRL (strain ATCC 15546 / NRRL 13137 / CBS 260.88 / M93)</name>
    <dbReference type="NCBI Taxonomy" id="1509407"/>
    <lineage>
        <taxon>Eukaryota</taxon>
        <taxon>Fungi</taxon>
        <taxon>Dikarya</taxon>
        <taxon>Ascomycota</taxon>
        <taxon>Pezizomycotina</taxon>
        <taxon>Eurotiomycetes</taxon>
        <taxon>Eurotiomycetidae</taxon>
        <taxon>Eurotiales</taxon>
        <taxon>Aspergillaceae</taxon>
        <taxon>Aspergillus</taxon>
        <taxon>Aspergillus subgen. Circumdati</taxon>
    </lineage>
</organism>
<dbReference type="Pfam" id="PF07287">
    <property type="entry name" value="AtuA"/>
    <property type="match status" value="1"/>
</dbReference>
<accession>A0A0L1JIC8</accession>